<keyword evidence="5" id="KW-1185">Reference proteome</keyword>
<dbReference type="Pfam" id="PF13379">
    <property type="entry name" value="NMT1_2"/>
    <property type="match status" value="1"/>
</dbReference>
<sequence length="309" mass="34222">MTRPKITLFENLRTLGYVPFYLAIEREEWAREGVDVTVTLSPSTDYTAQGLLDGATDVSWGGPMRVMMHHDAARRRGEDCPLVCFGQVVARDPFVLVGREPNPDFRFADLTGRRLGVAVEVPTPWMTLQDDLDRAGVAPADWTRAPDRSMGENVEALARGEVDVIQVFEPYADRAVTEHGGHVWHRFATRGDVGFTSFYTTRAFAERERETCRALIRGIGRSLRYLHGADPAEMAAAVRPYFPDLSEEALARIIGTLRGVGLWAKTPRFPPTAFVRLKAALLTGGLIAHDIPYDLAVDADLSDTPIPAD</sequence>
<dbReference type="AlphaFoldDB" id="A0A8G2EW00"/>
<comment type="caution">
    <text evidence="4">The sequence shown here is derived from an EMBL/GenBank/DDBJ whole genome shotgun (WGS) entry which is preliminary data.</text>
</comment>
<evidence type="ECO:0000313" key="4">
    <source>
        <dbReference type="EMBL" id="SDG05747.1"/>
    </source>
</evidence>
<dbReference type="PANTHER" id="PTHR30024">
    <property type="entry name" value="ALIPHATIC SULFONATES-BINDING PROTEIN-RELATED"/>
    <property type="match status" value="1"/>
</dbReference>
<dbReference type="Gene3D" id="3.40.190.10">
    <property type="entry name" value="Periplasmic binding protein-like II"/>
    <property type="match status" value="2"/>
</dbReference>
<reference evidence="4 5" key="1">
    <citation type="submission" date="2016-10" db="EMBL/GenBank/DDBJ databases">
        <authorList>
            <person name="Varghese N."/>
            <person name="Submissions S."/>
        </authorList>
    </citation>
    <scope>NUCLEOTIDE SEQUENCE [LARGE SCALE GENOMIC DNA]</scope>
    <source>
        <strain evidence="4 5">DSM 18839</strain>
    </source>
</reference>
<dbReference type="PANTHER" id="PTHR30024:SF47">
    <property type="entry name" value="TAURINE-BINDING PERIPLASMIC PROTEIN"/>
    <property type="match status" value="1"/>
</dbReference>
<name>A0A8G2EW00_9PROT</name>
<evidence type="ECO:0000256" key="3">
    <source>
        <dbReference type="ARBA" id="ARBA00022729"/>
    </source>
</evidence>
<comment type="subcellular location">
    <subcellularLocation>
        <location evidence="1">Periplasm</location>
    </subcellularLocation>
</comment>
<keyword evidence="3" id="KW-0732">Signal</keyword>
<evidence type="ECO:0000256" key="1">
    <source>
        <dbReference type="ARBA" id="ARBA00004418"/>
    </source>
</evidence>
<dbReference type="Proteomes" id="UP000198615">
    <property type="component" value="Unassembled WGS sequence"/>
</dbReference>
<dbReference type="GO" id="GO:0042597">
    <property type="term" value="C:periplasmic space"/>
    <property type="evidence" value="ECO:0007669"/>
    <property type="project" value="UniProtKB-SubCell"/>
</dbReference>
<proteinExistence type="inferred from homology"/>
<dbReference type="RefSeq" id="WP_093151798.1">
    <property type="nucleotide sequence ID" value="NZ_FNBW01000009.1"/>
</dbReference>
<evidence type="ECO:0000313" key="5">
    <source>
        <dbReference type="Proteomes" id="UP000198615"/>
    </source>
</evidence>
<dbReference type="SUPFAM" id="SSF53850">
    <property type="entry name" value="Periplasmic binding protein-like II"/>
    <property type="match status" value="1"/>
</dbReference>
<organism evidence="4 5">
    <name type="scientific">Thalassobaculum litoreum DSM 18839</name>
    <dbReference type="NCBI Taxonomy" id="1123362"/>
    <lineage>
        <taxon>Bacteria</taxon>
        <taxon>Pseudomonadati</taxon>
        <taxon>Pseudomonadota</taxon>
        <taxon>Alphaproteobacteria</taxon>
        <taxon>Rhodospirillales</taxon>
        <taxon>Thalassobaculaceae</taxon>
        <taxon>Thalassobaculum</taxon>
    </lineage>
</organism>
<gene>
    <name evidence="4" type="ORF">SAMN05660686_03249</name>
</gene>
<dbReference type="EMBL" id="FNBW01000009">
    <property type="protein sequence ID" value="SDG05747.1"/>
    <property type="molecule type" value="Genomic_DNA"/>
</dbReference>
<accession>A0A8G2EW00</accession>
<dbReference type="OrthoDB" id="6531500at2"/>
<comment type="similarity">
    <text evidence="2">Belongs to the bacterial solute-binding protein SsuA/TauA family.</text>
</comment>
<evidence type="ECO:0000256" key="2">
    <source>
        <dbReference type="ARBA" id="ARBA00010742"/>
    </source>
</evidence>
<protein>
    <submittedName>
        <fullName evidence="4">NitT/TauT family transport system substrate-binding protein</fullName>
    </submittedName>
</protein>